<protein>
    <submittedName>
        <fullName evidence="4">Uncharacterized protein</fullName>
    </submittedName>
</protein>
<reference evidence="4 5" key="1">
    <citation type="journal article" date="2010" name="Nature">
        <title>Comparative genomics reveals mobile pathogenicity chromosomes in Fusarium.</title>
        <authorList>
            <person name="Ma L.J."/>
            <person name="van der Does H.C."/>
            <person name="Borkovich K.A."/>
            <person name="Coleman J.J."/>
            <person name="Daboussi M.J."/>
            <person name="Di Pietro A."/>
            <person name="Dufresne M."/>
            <person name="Freitag M."/>
            <person name="Grabherr M."/>
            <person name="Henrissat B."/>
            <person name="Houterman P.M."/>
            <person name="Kang S."/>
            <person name="Shim W.B."/>
            <person name="Woloshuk C."/>
            <person name="Xie X."/>
            <person name="Xu J.R."/>
            <person name="Antoniw J."/>
            <person name="Baker S.E."/>
            <person name="Bluhm B.H."/>
            <person name="Breakspear A."/>
            <person name="Brown D.W."/>
            <person name="Butchko R.A."/>
            <person name="Chapman S."/>
            <person name="Coulson R."/>
            <person name="Coutinho P.M."/>
            <person name="Danchin E.G."/>
            <person name="Diener A."/>
            <person name="Gale L.R."/>
            <person name="Gardiner D.M."/>
            <person name="Goff S."/>
            <person name="Hammond-Kosack K.E."/>
            <person name="Hilburn K."/>
            <person name="Hua-Van A."/>
            <person name="Jonkers W."/>
            <person name="Kazan K."/>
            <person name="Kodira C.D."/>
            <person name="Koehrsen M."/>
            <person name="Kumar L."/>
            <person name="Lee Y.H."/>
            <person name="Li L."/>
            <person name="Manners J.M."/>
            <person name="Miranda-Saavedra D."/>
            <person name="Mukherjee M."/>
            <person name="Park G."/>
            <person name="Park J."/>
            <person name="Park S.Y."/>
            <person name="Proctor R.H."/>
            <person name="Regev A."/>
            <person name="Ruiz-Roldan M.C."/>
            <person name="Sain D."/>
            <person name="Sakthikumar S."/>
            <person name="Sykes S."/>
            <person name="Schwartz D.C."/>
            <person name="Turgeon B.G."/>
            <person name="Wapinski I."/>
            <person name="Yoder O."/>
            <person name="Young S."/>
            <person name="Zeng Q."/>
            <person name="Zhou S."/>
            <person name="Galagan J."/>
            <person name="Cuomo C.A."/>
            <person name="Kistler H.C."/>
            <person name="Rep M."/>
        </authorList>
    </citation>
    <scope>NUCLEOTIDE SEQUENCE [LARGE SCALE GENOMIC DNA]</scope>
    <source>
        <strain evidence="5">M3125 / FGSC 7600</strain>
    </source>
</reference>
<dbReference type="Pfam" id="PF24883">
    <property type="entry name" value="NPHP3_N"/>
    <property type="match status" value="1"/>
</dbReference>
<dbReference type="PANTHER" id="PTHR10039:SF14">
    <property type="entry name" value="NACHT DOMAIN-CONTAINING PROTEIN"/>
    <property type="match status" value="1"/>
</dbReference>
<evidence type="ECO:0000313" key="5">
    <source>
        <dbReference type="Proteomes" id="UP000009096"/>
    </source>
</evidence>
<proteinExistence type="predicted"/>
<evidence type="ECO:0000256" key="1">
    <source>
        <dbReference type="ARBA" id="ARBA00022737"/>
    </source>
</evidence>
<gene>
    <name evidence="4" type="ORF">FVEG_11785</name>
</gene>
<dbReference type="AlphaFoldDB" id="W7MZS7"/>
<dbReference type="InterPro" id="IPR056125">
    <property type="entry name" value="DUF7708"/>
</dbReference>
<dbReference type="Proteomes" id="UP000009096">
    <property type="component" value="Chromosome 7"/>
</dbReference>
<feature type="domain" description="DUF7708" evidence="2">
    <location>
        <begin position="68"/>
        <end position="207"/>
    </location>
</feature>
<dbReference type="EMBL" id="CM000584">
    <property type="protein sequence ID" value="EWG53329.1"/>
    <property type="molecule type" value="Genomic_DNA"/>
</dbReference>
<dbReference type="InterPro" id="IPR056884">
    <property type="entry name" value="NPHP3-like_N"/>
</dbReference>
<dbReference type="VEuPathDB" id="FungiDB:FVEG_11785"/>
<dbReference type="SUPFAM" id="SSF52540">
    <property type="entry name" value="P-loop containing nucleoside triphosphate hydrolases"/>
    <property type="match status" value="1"/>
</dbReference>
<sequence length="783" mass="89796">MPLAPAINLDARRTIEKAFKDLERTVSVSDRITLQDTTLDDVRKAAHLVEDELAARQSLRNMRRLEPLFKGLEYYSKTIEVLCNGTPYMPWIWAPIKLVLKISSDYVEAFEKIIKVYGQIAEPLKRFQKLNHAFYSDKDVQQTLAGFYSDILEFHKEAYKFLHRGSWRLLFLTSWGRFQRRFEGIIQDLKANEKLVDKMAAATNIAESKEWRNKFMQKMETLRQEQMDRMAKEETEEVTRQYLAITSYLKVDESINAKIFDAIATEAVESVGTSSWILNQSEIQGWLRCHPSSTFILLHGRPGSGKSVLATQIVQFLQASQQSLAMSHFCTYAYEESMDYDKLLKSLLLQLIRSDKDLIDYVYDMLLRKSKVPGSKIIEALILDSVRASSLDPSRTRYIHIVIDGLDECDQATQSKVTKLMKRMVSAAFSSGSTICKVLLSSHSSPAITKTAKQSQTVCLSNENKHLEKAIEAYASHRLSLIELELSQLQVTPDDISDLSCRIAKRAEGMFLWARLVLDYLANNMFLQREEVLSAPEALPRALQQFYEKILTQVTSHFDERSRERIKLILEWIAFAKRPLRKAEFRSALAFSSGNPDTSELAPQYLFDRCRPLIEERCDSTFVFIHVSVRDYLESSDSIMTIDESSSIRSHGQAIAACLVSGLQIFTLNYPEHERQLRVLRGIHAFHTYASQYWVHYVIDNCNTPETNYRSKFWTLCRELCDRFNPGSDTCHSADIATPACLDPRLAAVYFVDKSLGVVVQRILEEERNQYLEEPSSADCTCI</sequence>
<dbReference type="InterPro" id="IPR027417">
    <property type="entry name" value="P-loop_NTPase"/>
</dbReference>
<dbReference type="GeneID" id="30069275"/>
<keyword evidence="1" id="KW-0677">Repeat</keyword>
<dbReference type="Pfam" id="PF24809">
    <property type="entry name" value="DUF7708"/>
    <property type="match status" value="1"/>
</dbReference>
<evidence type="ECO:0000313" key="4">
    <source>
        <dbReference type="EMBL" id="EWG53329.1"/>
    </source>
</evidence>
<dbReference type="Gene3D" id="3.40.50.300">
    <property type="entry name" value="P-loop containing nucleotide triphosphate hydrolases"/>
    <property type="match status" value="1"/>
</dbReference>
<evidence type="ECO:0000259" key="3">
    <source>
        <dbReference type="Pfam" id="PF24883"/>
    </source>
</evidence>
<name>W7MZS7_GIBM7</name>
<organism evidence="4 5">
    <name type="scientific">Gibberella moniliformis (strain M3125 / FGSC 7600)</name>
    <name type="common">Maize ear and stalk rot fungus</name>
    <name type="synonym">Fusarium verticillioides</name>
    <dbReference type="NCBI Taxonomy" id="334819"/>
    <lineage>
        <taxon>Eukaryota</taxon>
        <taxon>Fungi</taxon>
        <taxon>Dikarya</taxon>
        <taxon>Ascomycota</taxon>
        <taxon>Pezizomycotina</taxon>
        <taxon>Sordariomycetes</taxon>
        <taxon>Hypocreomycetidae</taxon>
        <taxon>Hypocreales</taxon>
        <taxon>Nectriaceae</taxon>
        <taxon>Fusarium</taxon>
        <taxon>Fusarium fujikuroi species complex</taxon>
    </lineage>
</organism>
<dbReference type="RefSeq" id="XP_018759520.1">
    <property type="nucleotide sequence ID" value="XM_018901109.1"/>
</dbReference>
<accession>W7MZS7</accession>
<dbReference type="PANTHER" id="PTHR10039">
    <property type="entry name" value="AMELOGENIN"/>
    <property type="match status" value="1"/>
</dbReference>
<dbReference type="OrthoDB" id="7464126at2759"/>
<dbReference type="KEGG" id="fvr:FVEG_11785"/>
<dbReference type="EMBL" id="DS022258">
    <property type="protein sequence ID" value="EWG53329.1"/>
    <property type="molecule type" value="Genomic_DNA"/>
</dbReference>
<feature type="domain" description="Nephrocystin 3-like N-terminal" evidence="3">
    <location>
        <begin position="272"/>
        <end position="442"/>
    </location>
</feature>
<keyword evidence="5" id="KW-1185">Reference proteome</keyword>
<evidence type="ECO:0000259" key="2">
    <source>
        <dbReference type="Pfam" id="PF24809"/>
    </source>
</evidence>